<dbReference type="Pfam" id="PF00028">
    <property type="entry name" value="Cadherin"/>
    <property type="match status" value="2"/>
</dbReference>
<keyword evidence="2" id="KW-0677">Repeat</keyword>
<keyword evidence="4 7" id="KW-0472">Membrane</keyword>
<dbReference type="Proteomes" id="UP000694844">
    <property type="component" value="Chromosome 6"/>
</dbReference>
<reference evidence="11 12" key="1">
    <citation type="submission" date="2025-04" db="UniProtKB">
        <authorList>
            <consortium name="RefSeq"/>
        </authorList>
    </citation>
    <scope>IDENTIFICATION</scope>
    <source>
        <tissue evidence="11 12">Whole sample</tissue>
    </source>
</reference>
<feature type="compositionally biased region" description="Basic and acidic residues" evidence="6">
    <location>
        <begin position="736"/>
        <end position="751"/>
    </location>
</feature>
<name>A0A8B8AE21_CRAVI</name>
<dbReference type="GO" id="GO:0016342">
    <property type="term" value="C:catenin complex"/>
    <property type="evidence" value="ECO:0007669"/>
    <property type="project" value="TreeGrafter"/>
</dbReference>
<keyword evidence="7" id="KW-0812">Transmembrane</keyword>
<evidence type="ECO:0000313" key="11">
    <source>
        <dbReference type="RefSeq" id="XP_022289732.1"/>
    </source>
</evidence>
<dbReference type="SUPFAM" id="SSF49313">
    <property type="entry name" value="Cadherin-like"/>
    <property type="match status" value="4"/>
</dbReference>
<evidence type="ECO:0000313" key="10">
    <source>
        <dbReference type="Proteomes" id="UP000694844"/>
    </source>
</evidence>
<accession>A0A8B8AE21</accession>
<evidence type="ECO:0000256" key="2">
    <source>
        <dbReference type="ARBA" id="ARBA00022737"/>
    </source>
</evidence>
<dbReference type="RefSeq" id="XP_022289733.1">
    <property type="nucleotide sequence ID" value="XM_022434025.1"/>
</dbReference>
<keyword evidence="3 5" id="KW-0106">Calcium</keyword>
<evidence type="ECO:0000313" key="13">
    <source>
        <dbReference type="RefSeq" id="XP_022289734.1"/>
    </source>
</evidence>
<dbReference type="PANTHER" id="PTHR24027">
    <property type="entry name" value="CADHERIN-23"/>
    <property type="match status" value="1"/>
</dbReference>
<organism evidence="10 11">
    <name type="scientific">Crassostrea virginica</name>
    <name type="common">Eastern oyster</name>
    <dbReference type="NCBI Taxonomy" id="6565"/>
    <lineage>
        <taxon>Eukaryota</taxon>
        <taxon>Metazoa</taxon>
        <taxon>Spiralia</taxon>
        <taxon>Lophotrochozoa</taxon>
        <taxon>Mollusca</taxon>
        <taxon>Bivalvia</taxon>
        <taxon>Autobranchia</taxon>
        <taxon>Pteriomorphia</taxon>
        <taxon>Ostreida</taxon>
        <taxon>Ostreoidea</taxon>
        <taxon>Ostreidae</taxon>
        <taxon>Crassostrea</taxon>
    </lineage>
</organism>
<dbReference type="GeneID" id="111101505"/>
<keyword evidence="8" id="KW-0732">Signal</keyword>
<evidence type="ECO:0000256" key="4">
    <source>
        <dbReference type="ARBA" id="ARBA00023136"/>
    </source>
</evidence>
<comment type="subcellular location">
    <subcellularLocation>
        <location evidence="1">Membrane</location>
    </subcellularLocation>
</comment>
<feature type="transmembrane region" description="Helical" evidence="7">
    <location>
        <begin position="553"/>
        <end position="577"/>
    </location>
</feature>
<dbReference type="PROSITE" id="PS50268">
    <property type="entry name" value="CADHERIN_2"/>
    <property type="match status" value="5"/>
</dbReference>
<feature type="domain" description="Cadherin" evidence="9">
    <location>
        <begin position="351"/>
        <end position="446"/>
    </location>
</feature>
<dbReference type="CDD" id="cd11304">
    <property type="entry name" value="Cadherin_repeat"/>
    <property type="match status" value="4"/>
</dbReference>
<dbReference type="RefSeq" id="XP_022289734.1">
    <property type="nucleotide sequence ID" value="XM_022434026.1"/>
</dbReference>
<gene>
    <name evidence="11 12 13" type="primary">LOC111101505</name>
</gene>
<dbReference type="GO" id="GO:0045296">
    <property type="term" value="F:cadherin binding"/>
    <property type="evidence" value="ECO:0007669"/>
    <property type="project" value="TreeGrafter"/>
</dbReference>
<dbReference type="KEGG" id="cvn:111101505"/>
<dbReference type="GO" id="GO:0016477">
    <property type="term" value="P:cell migration"/>
    <property type="evidence" value="ECO:0007669"/>
    <property type="project" value="TreeGrafter"/>
</dbReference>
<dbReference type="OrthoDB" id="6144753at2759"/>
<evidence type="ECO:0000256" key="1">
    <source>
        <dbReference type="ARBA" id="ARBA00004370"/>
    </source>
</evidence>
<feature type="domain" description="Cadherin" evidence="9">
    <location>
        <begin position="42"/>
        <end position="137"/>
    </location>
</feature>
<evidence type="ECO:0000256" key="6">
    <source>
        <dbReference type="SAM" id="MobiDB-lite"/>
    </source>
</evidence>
<dbReference type="GO" id="GO:0005509">
    <property type="term" value="F:calcium ion binding"/>
    <property type="evidence" value="ECO:0007669"/>
    <property type="project" value="UniProtKB-UniRule"/>
</dbReference>
<dbReference type="Gene3D" id="2.60.40.60">
    <property type="entry name" value="Cadherins"/>
    <property type="match status" value="5"/>
</dbReference>
<evidence type="ECO:0000313" key="12">
    <source>
        <dbReference type="RefSeq" id="XP_022289733.1"/>
    </source>
</evidence>
<dbReference type="GO" id="GO:0008013">
    <property type="term" value="F:beta-catenin binding"/>
    <property type="evidence" value="ECO:0007669"/>
    <property type="project" value="TreeGrafter"/>
</dbReference>
<feature type="compositionally biased region" description="Polar residues" evidence="6">
    <location>
        <begin position="710"/>
        <end position="730"/>
    </location>
</feature>
<feature type="chain" id="PRO_5044665830" evidence="8">
    <location>
        <begin position="23"/>
        <end position="751"/>
    </location>
</feature>
<feature type="domain" description="Cadherin" evidence="9">
    <location>
        <begin position="445"/>
        <end position="532"/>
    </location>
</feature>
<dbReference type="RefSeq" id="XP_022289732.1">
    <property type="nucleotide sequence ID" value="XM_022434024.1"/>
</dbReference>
<keyword evidence="10" id="KW-1185">Reference proteome</keyword>
<dbReference type="PRINTS" id="PR00205">
    <property type="entry name" value="CADHERIN"/>
</dbReference>
<dbReference type="InterPro" id="IPR002126">
    <property type="entry name" value="Cadherin-like_dom"/>
</dbReference>
<protein>
    <submittedName>
        <fullName evidence="11 12">Cadherin EGF LAG seven-pass G-type receptor 1-like</fullName>
    </submittedName>
</protein>
<keyword evidence="7" id="KW-1133">Transmembrane helix</keyword>
<dbReference type="InterPro" id="IPR015919">
    <property type="entry name" value="Cadherin-like_sf"/>
</dbReference>
<evidence type="ECO:0000256" key="3">
    <source>
        <dbReference type="ARBA" id="ARBA00022837"/>
    </source>
</evidence>
<dbReference type="SMART" id="SM00112">
    <property type="entry name" value="CA"/>
    <property type="match status" value="5"/>
</dbReference>
<proteinExistence type="predicted"/>
<dbReference type="PANTHER" id="PTHR24027:SF438">
    <property type="entry name" value="CADHERIN 23"/>
    <property type="match status" value="1"/>
</dbReference>
<evidence type="ECO:0000256" key="5">
    <source>
        <dbReference type="PROSITE-ProRule" id="PRU00043"/>
    </source>
</evidence>
<evidence type="ECO:0000256" key="8">
    <source>
        <dbReference type="SAM" id="SignalP"/>
    </source>
</evidence>
<feature type="domain" description="Cadherin" evidence="9">
    <location>
        <begin position="138"/>
        <end position="247"/>
    </location>
</feature>
<dbReference type="GO" id="GO:0007156">
    <property type="term" value="P:homophilic cell adhesion via plasma membrane adhesion molecules"/>
    <property type="evidence" value="ECO:0007669"/>
    <property type="project" value="InterPro"/>
</dbReference>
<evidence type="ECO:0000259" key="9">
    <source>
        <dbReference type="PROSITE" id="PS50268"/>
    </source>
</evidence>
<dbReference type="AlphaFoldDB" id="A0A8B8AE21"/>
<dbReference type="InterPro" id="IPR039808">
    <property type="entry name" value="Cadherin"/>
</dbReference>
<sequence length="751" mass="82572">MAIKRSLLHLVLSFICLERVYSKVDPCAFSGEFQYDLFISGIPENQSVGSVIAVLPLNGGPGEVTLTQSSNPYLHLDVDSRNISIIKELDTDKDENGNKLMSDIILQVMCRPTGSTVSSSLTVRVLLEDVNEHTPKFPKNHYIINLPEDTAVGTVVFHAVSVTDRDGGGTGNDLIHYSILPGSFSSYFDIHILKTEITLRKPLDYEAVHSMTIEIEAKDNPDKGEPLRSKAFLTFNITDVDDLNPKFTSDSYTVRLDVDTLPGSVVDIKPPIQAFDGDSLNASVKYDLVDPQGRFVIDSTTAEVSVNAKLIEGQSTVVLKATQRDNPIRQGVALLHLVVIGQGGSLGPSFAQSRYHAVVSESEAVGTTILTVTITDQDQWESIRYSIGMQTHFTVNNGGDIILTKALDYEDQKLFVFNLTASDDFYSVWTTITVTVTNVNDNAPEIVQREITVNVERTQGAQVAVIEAVDKDPNSSLTFSVVTHKSLFAISQVGVVSLSGSESDYVNDEYVVVISVKDNGTPQRESVAVVTVAFPARVTKDTKALEMASSNDLIAIILGIVAALLLFVIIFLVIYIIRRRQYVEEQLDRAKIRQGMDPRGLTYQRGDPSPDPSSRLDIHFDGDLEETSDVDSHTTIQENPLKYRLSAPRPQGGGEIHIETAVIPYDDHFQDYHNPPLSTFHVEDISSNSDTSDSTGDSHKMLMEKHRKTTSGNTNSLSWAGSNPPSSTFGSDIISPEEHVKKDKPEITVYF</sequence>
<feature type="domain" description="Cadherin" evidence="9">
    <location>
        <begin position="248"/>
        <end position="350"/>
    </location>
</feature>
<feature type="region of interest" description="Disordered" evidence="6">
    <location>
        <begin position="706"/>
        <end position="751"/>
    </location>
</feature>
<evidence type="ECO:0000256" key="7">
    <source>
        <dbReference type="SAM" id="Phobius"/>
    </source>
</evidence>
<feature type="signal peptide" evidence="8">
    <location>
        <begin position="1"/>
        <end position="22"/>
    </location>
</feature>